<comment type="caution">
    <text evidence="1">The sequence shown here is derived from an EMBL/GenBank/DDBJ whole genome shotgun (WGS) entry which is preliminary data.</text>
</comment>
<gene>
    <name evidence="1" type="ORF">O181_089451</name>
</gene>
<keyword evidence="2" id="KW-1185">Reference proteome</keyword>
<accession>A0A9Q3ITL8</accession>
<dbReference type="AlphaFoldDB" id="A0A9Q3ITL8"/>
<dbReference type="Proteomes" id="UP000765509">
    <property type="component" value="Unassembled WGS sequence"/>
</dbReference>
<protein>
    <submittedName>
        <fullName evidence="1">Uncharacterized protein</fullName>
    </submittedName>
</protein>
<name>A0A9Q3ITL8_9BASI</name>
<reference evidence="1" key="1">
    <citation type="submission" date="2021-03" db="EMBL/GenBank/DDBJ databases">
        <title>Draft genome sequence of rust myrtle Austropuccinia psidii MF-1, a brazilian biotype.</title>
        <authorList>
            <person name="Quecine M.C."/>
            <person name="Pachon D.M.R."/>
            <person name="Bonatelli M.L."/>
            <person name="Correr F.H."/>
            <person name="Franceschini L.M."/>
            <person name="Leite T.F."/>
            <person name="Margarido G.R.A."/>
            <person name="Almeida C.A."/>
            <person name="Ferrarezi J.A."/>
            <person name="Labate C.A."/>
        </authorList>
    </citation>
    <scope>NUCLEOTIDE SEQUENCE</scope>
    <source>
        <strain evidence="1">MF-1</strain>
    </source>
</reference>
<evidence type="ECO:0000313" key="1">
    <source>
        <dbReference type="EMBL" id="MBW0549736.1"/>
    </source>
</evidence>
<organism evidence="1 2">
    <name type="scientific">Austropuccinia psidii MF-1</name>
    <dbReference type="NCBI Taxonomy" id="1389203"/>
    <lineage>
        <taxon>Eukaryota</taxon>
        <taxon>Fungi</taxon>
        <taxon>Dikarya</taxon>
        <taxon>Basidiomycota</taxon>
        <taxon>Pucciniomycotina</taxon>
        <taxon>Pucciniomycetes</taxon>
        <taxon>Pucciniales</taxon>
        <taxon>Sphaerophragmiaceae</taxon>
        <taxon>Austropuccinia</taxon>
    </lineage>
</organism>
<sequence>MNKRDGQELSRIITRHCCPSYQYAYNSSLNKRYTNLASSPESLLENPTSGRKTFKDYWSSLMNTDTGGSLIGLELFGPTSRCLSLARNLIGCVFGGQLAKNSTLRTWQ</sequence>
<proteinExistence type="predicted"/>
<evidence type="ECO:0000313" key="2">
    <source>
        <dbReference type="Proteomes" id="UP000765509"/>
    </source>
</evidence>
<dbReference type="EMBL" id="AVOT02055118">
    <property type="protein sequence ID" value="MBW0549736.1"/>
    <property type="molecule type" value="Genomic_DNA"/>
</dbReference>